<organism evidence="1 2">
    <name type="scientific">Allokutzneria oryzae</name>
    <dbReference type="NCBI Taxonomy" id="1378989"/>
    <lineage>
        <taxon>Bacteria</taxon>
        <taxon>Bacillati</taxon>
        <taxon>Actinomycetota</taxon>
        <taxon>Actinomycetes</taxon>
        <taxon>Pseudonocardiales</taxon>
        <taxon>Pseudonocardiaceae</taxon>
        <taxon>Allokutzneria</taxon>
    </lineage>
</organism>
<evidence type="ECO:0000313" key="2">
    <source>
        <dbReference type="Proteomes" id="UP001589693"/>
    </source>
</evidence>
<gene>
    <name evidence="1" type="ORF">ACFFQA_27990</name>
</gene>
<dbReference type="Proteomes" id="UP001589693">
    <property type="component" value="Unassembled WGS sequence"/>
</dbReference>
<sequence>MNAAWTAGGVRAGGLLNRRLGTAATNDIARCASLADAVSLLVATPYGFAVRRGQTLVAAEHALSATVLWHLRVLAGWLPRHGAHLMRLLAGWFEIANLLDHLRTLCGADPQPRYVLGSLATAWPRLAETSSTAQLRAVLAASPWGDPGTTEPWGIATAVHLSWAARVASASPYARAWAVGGAALLTARARFVVGRSVPEPARRWQVLLLGARQAQAHTLAAFGRRLPAEARWALCGVEDPDELWRAEEQWWTRLDRDASATRRRPGFGPAHAVSCAALLAVDARRCRAALELAARGGSPQEALDALA</sequence>
<dbReference type="EMBL" id="JBHLZU010000024">
    <property type="protein sequence ID" value="MFB9907795.1"/>
    <property type="molecule type" value="Genomic_DNA"/>
</dbReference>
<comment type="caution">
    <text evidence="1">The sequence shown here is derived from an EMBL/GenBank/DDBJ whole genome shotgun (WGS) entry which is preliminary data.</text>
</comment>
<name>A0ABV6A3Q9_9PSEU</name>
<dbReference type="RefSeq" id="WP_377858607.1">
    <property type="nucleotide sequence ID" value="NZ_JBHLZU010000024.1"/>
</dbReference>
<proteinExistence type="predicted"/>
<accession>A0ABV6A3Q9</accession>
<evidence type="ECO:0000313" key="1">
    <source>
        <dbReference type="EMBL" id="MFB9907795.1"/>
    </source>
</evidence>
<evidence type="ECO:0008006" key="3">
    <source>
        <dbReference type="Google" id="ProtNLM"/>
    </source>
</evidence>
<keyword evidence="2" id="KW-1185">Reference proteome</keyword>
<reference evidence="1 2" key="1">
    <citation type="submission" date="2024-09" db="EMBL/GenBank/DDBJ databases">
        <authorList>
            <person name="Sun Q."/>
            <person name="Mori K."/>
        </authorList>
    </citation>
    <scope>NUCLEOTIDE SEQUENCE [LARGE SCALE GENOMIC DNA]</scope>
    <source>
        <strain evidence="1 2">TBRC 7907</strain>
    </source>
</reference>
<protein>
    <recommendedName>
        <fullName evidence="3">V-type ATPase subunit</fullName>
    </recommendedName>
</protein>